<dbReference type="AlphaFoldDB" id="A0A5N7CMH5"/>
<dbReference type="Proteomes" id="UP000326877">
    <property type="component" value="Unassembled WGS sequence"/>
</dbReference>
<evidence type="ECO:0000313" key="1">
    <source>
        <dbReference type="EMBL" id="KAE8395452.1"/>
    </source>
</evidence>
<sequence>MEISIEVVTDADIAAVIDKDGGFKIDIGSDRTKELAEDGVPVGFEILWRHLV</sequence>
<protein>
    <submittedName>
        <fullName evidence="1">Uncharacterized protein</fullName>
    </submittedName>
</protein>
<organism evidence="1">
    <name type="scientific">Petromyces alliaceus</name>
    <name type="common">Aspergillus alliaceus</name>
    <dbReference type="NCBI Taxonomy" id="209559"/>
    <lineage>
        <taxon>Eukaryota</taxon>
        <taxon>Fungi</taxon>
        <taxon>Dikarya</taxon>
        <taxon>Ascomycota</taxon>
        <taxon>Pezizomycotina</taxon>
        <taxon>Eurotiomycetes</taxon>
        <taxon>Eurotiomycetidae</taxon>
        <taxon>Eurotiales</taxon>
        <taxon>Aspergillaceae</taxon>
        <taxon>Aspergillus</taxon>
        <taxon>Aspergillus subgen. Circumdati</taxon>
    </lineage>
</organism>
<dbReference type="EMBL" id="ML735218">
    <property type="protein sequence ID" value="KAE8395452.1"/>
    <property type="molecule type" value="Genomic_DNA"/>
</dbReference>
<name>A0A5N7CMH5_PETAA</name>
<reference evidence="1" key="1">
    <citation type="submission" date="2019-04" db="EMBL/GenBank/DDBJ databases">
        <title>Friends and foes A comparative genomics studyof 23 Aspergillus species from section Flavi.</title>
        <authorList>
            <consortium name="DOE Joint Genome Institute"/>
            <person name="Kjaerbolling I."/>
            <person name="Vesth T."/>
            <person name="Frisvad J.C."/>
            <person name="Nybo J.L."/>
            <person name="Theobald S."/>
            <person name="Kildgaard S."/>
            <person name="Isbrandt T."/>
            <person name="Kuo A."/>
            <person name="Sato A."/>
            <person name="Lyhne E.K."/>
            <person name="Kogle M.E."/>
            <person name="Wiebenga A."/>
            <person name="Kun R.S."/>
            <person name="Lubbers R.J."/>
            <person name="Makela M.R."/>
            <person name="Barry K."/>
            <person name="Chovatia M."/>
            <person name="Clum A."/>
            <person name="Daum C."/>
            <person name="Haridas S."/>
            <person name="He G."/>
            <person name="LaButti K."/>
            <person name="Lipzen A."/>
            <person name="Mondo S."/>
            <person name="Riley R."/>
            <person name="Salamov A."/>
            <person name="Simmons B.A."/>
            <person name="Magnuson J.K."/>
            <person name="Henrissat B."/>
            <person name="Mortensen U.H."/>
            <person name="Larsen T.O."/>
            <person name="Devries R.P."/>
            <person name="Grigoriev I.V."/>
            <person name="Machida M."/>
            <person name="Baker S.E."/>
            <person name="Andersen M.R."/>
        </authorList>
    </citation>
    <scope>NUCLEOTIDE SEQUENCE [LARGE SCALE GENOMIC DNA]</scope>
    <source>
        <strain evidence="1">IBT 14317</strain>
    </source>
</reference>
<accession>A0A5N7CMH5</accession>
<proteinExistence type="predicted"/>
<gene>
    <name evidence="1" type="ORF">BDV23DRAFT_145015</name>
</gene>